<dbReference type="EMBL" id="FOUY01000020">
    <property type="protein sequence ID" value="SFN74545.1"/>
    <property type="molecule type" value="Genomic_DNA"/>
</dbReference>
<proteinExistence type="predicted"/>
<accession>A0A1I5BII2</accession>
<dbReference type="STRING" id="260086.SAMN05216207_1020111"/>
<dbReference type="OrthoDB" id="4559189at2"/>
<evidence type="ECO:0000313" key="2">
    <source>
        <dbReference type="Proteomes" id="UP000199614"/>
    </source>
</evidence>
<dbReference type="AlphaFoldDB" id="A0A1I5BII2"/>
<evidence type="ECO:0000313" key="1">
    <source>
        <dbReference type="EMBL" id="SFN74545.1"/>
    </source>
</evidence>
<dbReference type="Proteomes" id="UP000199614">
    <property type="component" value="Unassembled WGS sequence"/>
</dbReference>
<organism evidence="1 2">
    <name type="scientific">Pseudonocardia ammonioxydans</name>
    <dbReference type="NCBI Taxonomy" id="260086"/>
    <lineage>
        <taxon>Bacteria</taxon>
        <taxon>Bacillati</taxon>
        <taxon>Actinomycetota</taxon>
        <taxon>Actinomycetes</taxon>
        <taxon>Pseudonocardiales</taxon>
        <taxon>Pseudonocardiaceae</taxon>
        <taxon>Pseudonocardia</taxon>
    </lineage>
</organism>
<reference evidence="1 2" key="1">
    <citation type="submission" date="2016-10" db="EMBL/GenBank/DDBJ databases">
        <authorList>
            <person name="de Groot N.N."/>
        </authorList>
    </citation>
    <scope>NUCLEOTIDE SEQUENCE [LARGE SCALE GENOMIC DNA]</scope>
    <source>
        <strain evidence="1 2">CGMCC 4.1877</strain>
    </source>
</reference>
<name>A0A1I5BII2_PSUAM</name>
<sequence length="66" mass="6801">MDEPWTGAGDAVTRLLAELGPGTCPDTVASVVREACDDLRGSPAGALPELVERLARVRLAPATADV</sequence>
<dbReference type="RefSeq" id="WP_093346290.1">
    <property type="nucleotide sequence ID" value="NZ_FOUY01000020.1"/>
</dbReference>
<protein>
    <submittedName>
        <fullName evidence="1">Uncharacterized protein</fullName>
    </submittedName>
</protein>
<keyword evidence="2" id="KW-1185">Reference proteome</keyword>
<gene>
    <name evidence="1" type="ORF">SAMN05216207_1020111</name>
</gene>